<keyword evidence="1 3" id="KW-0479">Metal-binding</keyword>
<evidence type="ECO:0000313" key="5">
    <source>
        <dbReference type="EMBL" id="MCW3804663.1"/>
    </source>
</evidence>
<dbReference type="Proteomes" id="UP001207408">
    <property type="component" value="Unassembled WGS sequence"/>
</dbReference>
<gene>
    <name evidence="5" type="ORF">OM074_03435</name>
</gene>
<keyword evidence="6" id="KW-1185">Reference proteome</keyword>
<dbReference type="GO" id="GO:0020037">
    <property type="term" value="F:heme binding"/>
    <property type="evidence" value="ECO:0007669"/>
    <property type="project" value="InterPro"/>
</dbReference>
<proteinExistence type="predicted"/>
<dbReference type="PROSITE" id="PS51007">
    <property type="entry name" value="CYTC"/>
    <property type="match status" value="1"/>
</dbReference>
<sequence>MQNKRTFQTSKSSIGFSKKKLLPFNQVSRVLCLDTCIFILVSPQLIRRFTKALSFLAFTLIVHGCYYDVIIEKEIEETQAISFSEDIIPIFKSSCISCHDGVVSYPSLLQNEAYQALWTGNYIEEGDASSSKLVLKLKDSHPFEGAITDNELKKIQLWIQQGAEDN</sequence>
<accession>A0AAE3MB62</accession>
<reference evidence="5" key="1">
    <citation type="submission" date="2022-10" db="EMBL/GenBank/DDBJ databases">
        <authorList>
            <person name="Yu W.X."/>
        </authorList>
    </citation>
    <scope>NUCLEOTIDE SEQUENCE</scope>
    <source>
        <strain evidence="5">D04</strain>
    </source>
</reference>
<dbReference type="GO" id="GO:0009055">
    <property type="term" value="F:electron transfer activity"/>
    <property type="evidence" value="ECO:0007669"/>
    <property type="project" value="InterPro"/>
</dbReference>
<keyword evidence="2 3" id="KW-0408">Iron</keyword>
<evidence type="ECO:0000313" key="6">
    <source>
        <dbReference type="Proteomes" id="UP001207408"/>
    </source>
</evidence>
<dbReference type="RefSeq" id="WP_301197882.1">
    <property type="nucleotide sequence ID" value="NZ_JAPDPI010000004.1"/>
</dbReference>
<feature type="domain" description="Cytochrome c" evidence="4">
    <location>
        <begin position="82"/>
        <end position="163"/>
    </location>
</feature>
<comment type="caution">
    <text evidence="5">The sequence shown here is derived from an EMBL/GenBank/DDBJ whole genome shotgun (WGS) entry which is preliminary data.</text>
</comment>
<evidence type="ECO:0000256" key="3">
    <source>
        <dbReference type="PROSITE-ProRule" id="PRU00433"/>
    </source>
</evidence>
<name>A0AAE3MB62_9BACT</name>
<organism evidence="5 6">
    <name type="scientific">Plebeiibacterium marinum</name>
    <dbReference type="NCBI Taxonomy" id="2992111"/>
    <lineage>
        <taxon>Bacteria</taxon>
        <taxon>Pseudomonadati</taxon>
        <taxon>Bacteroidota</taxon>
        <taxon>Bacteroidia</taxon>
        <taxon>Marinilabiliales</taxon>
        <taxon>Marinilabiliaceae</taxon>
        <taxon>Plebeiibacterium</taxon>
    </lineage>
</organism>
<evidence type="ECO:0000256" key="1">
    <source>
        <dbReference type="ARBA" id="ARBA00022723"/>
    </source>
</evidence>
<dbReference type="GO" id="GO:0046872">
    <property type="term" value="F:metal ion binding"/>
    <property type="evidence" value="ECO:0007669"/>
    <property type="project" value="UniProtKB-KW"/>
</dbReference>
<protein>
    <recommendedName>
        <fullName evidence="4">Cytochrome c domain-containing protein</fullName>
    </recommendedName>
</protein>
<dbReference type="InterPro" id="IPR009056">
    <property type="entry name" value="Cyt_c-like_dom"/>
</dbReference>
<dbReference type="EMBL" id="JAPDPI010000004">
    <property type="protein sequence ID" value="MCW3804663.1"/>
    <property type="molecule type" value="Genomic_DNA"/>
</dbReference>
<dbReference type="AlphaFoldDB" id="A0AAE3MB62"/>
<evidence type="ECO:0000259" key="4">
    <source>
        <dbReference type="PROSITE" id="PS51007"/>
    </source>
</evidence>
<keyword evidence="3" id="KW-0349">Heme</keyword>
<evidence type="ECO:0000256" key="2">
    <source>
        <dbReference type="ARBA" id="ARBA00023004"/>
    </source>
</evidence>